<evidence type="ECO:0000313" key="5">
    <source>
        <dbReference type="EMBL" id="KMO81337.1"/>
    </source>
</evidence>
<evidence type="ECO:0000313" key="6">
    <source>
        <dbReference type="Proteomes" id="UP000036313"/>
    </source>
</evidence>
<comment type="similarity">
    <text evidence="2">Belongs to the histone H1/H5 family. HCT subfamily.</text>
</comment>
<dbReference type="Proteomes" id="UP000036313">
    <property type="component" value="Unassembled WGS sequence"/>
</dbReference>
<feature type="compositionally biased region" description="Basic residues" evidence="3">
    <location>
        <begin position="16"/>
        <end position="48"/>
    </location>
</feature>
<sequence length="172" mass="17843">MSDLVGRGGDVPAKKAPGKKAAAKKAPGKKAPGKKAAAKKVPGKKAAAKKVPGEKAAAKKVPGKKAAGKKVPGKKAAAKKAPGKKAPGKKASDGFASSHFDENDAPPRMKVPELPAPPTDPLSVLGLGEVHTAADLNRAWRRYAARHHPDRGGDALTFTRGRMAYEELLARR</sequence>
<dbReference type="CDD" id="cd06257">
    <property type="entry name" value="DnaJ"/>
    <property type="match status" value="1"/>
</dbReference>
<comment type="function">
    <text evidence="1">Might have a role in establishing the nucleoid structure of elementary bodies.</text>
</comment>
<dbReference type="EMBL" id="JYNU01000003">
    <property type="protein sequence ID" value="KMO81337.1"/>
    <property type="molecule type" value="Genomic_DNA"/>
</dbReference>
<evidence type="ECO:0000256" key="3">
    <source>
        <dbReference type="SAM" id="MobiDB-lite"/>
    </source>
</evidence>
<reference evidence="5 6" key="1">
    <citation type="journal article" date="2015" name="Genome Biol. Evol.">
        <title>Characterization of Three Mycobacterium spp. with Potential Use in Bioremediation by Genome Sequencing and Comparative Genomics.</title>
        <authorList>
            <person name="Das S."/>
            <person name="Pettersson B.M."/>
            <person name="Behra P.R."/>
            <person name="Ramesh M."/>
            <person name="Dasgupta S."/>
            <person name="Bhattacharya A."/>
            <person name="Kirsebom L.A."/>
        </authorList>
    </citation>
    <scope>NUCLEOTIDE SEQUENCE [LARGE SCALE GENOMIC DNA]</scope>
    <source>
        <strain evidence="5 6">DSM 44075</strain>
    </source>
</reference>
<dbReference type="InterPro" id="IPR009970">
    <property type="entry name" value="HC2"/>
</dbReference>
<gene>
    <name evidence="5" type="ORF">MOBUDSM44075_00564</name>
</gene>
<organism evidence="5 6">
    <name type="scientific">Mycolicibacterium obuense</name>
    <dbReference type="NCBI Taxonomy" id="1807"/>
    <lineage>
        <taxon>Bacteria</taxon>
        <taxon>Bacillati</taxon>
        <taxon>Actinomycetota</taxon>
        <taxon>Actinomycetes</taxon>
        <taxon>Mycobacteriales</taxon>
        <taxon>Mycobacteriaceae</taxon>
        <taxon>Mycolicibacterium</taxon>
    </lineage>
</organism>
<dbReference type="InterPro" id="IPR001623">
    <property type="entry name" value="DnaJ_domain"/>
</dbReference>
<feature type="compositionally biased region" description="Basic residues" evidence="3">
    <location>
        <begin position="61"/>
        <end position="88"/>
    </location>
</feature>
<protein>
    <submittedName>
        <fullName evidence="5">Histone H1-like nucleoprotein HC2</fullName>
    </submittedName>
</protein>
<dbReference type="SUPFAM" id="SSF46565">
    <property type="entry name" value="Chaperone J-domain"/>
    <property type="match status" value="1"/>
</dbReference>
<dbReference type="GO" id="GO:0003677">
    <property type="term" value="F:DNA binding"/>
    <property type="evidence" value="ECO:0007669"/>
    <property type="project" value="InterPro"/>
</dbReference>
<dbReference type="Pfam" id="PF07382">
    <property type="entry name" value="HC2"/>
    <property type="match status" value="1"/>
</dbReference>
<feature type="domain" description="J" evidence="4">
    <location>
        <begin position="120"/>
        <end position="172"/>
    </location>
</feature>
<comment type="caution">
    <text evidence="5">The sequence shown here is derived from an EMBL/GenBank/DDBJ whole genome shotgun (WGS) entry which is preliminary data.</text>
</comment>
<evidence type="ECO:0000256" key="1">
    <source>
        <dbReference type="ARBA" id="ARBA00002344"/>
    </source>
</evidence>
<name>A0A0J6WHY1_9MYCO</name>
<dbReference type="AlphaFoldDB" id="A0A0J6WHY1"/>
<dbReference type="GO" id="GO:0030527">
    <property type="term" value="F:structural constituent of chromatin"/>
    <property type="evidence" value="ECO:0007669"/>
    <property type="project" value="InterPro"/>
</dbReference>
<evidence type="ECO:0000259" key="4">
    <source>
        <dbReference type="PROSITE" id="PS50076"/>
    </source>
</evidence>
<dbReference type="InterPro" id="IPR036869">
    <property type="entry name" value="J_dom_sf"/>
</dbReference>
<feature type="region of interest" description="Disordered" evidence="3">
    <location>
        <begin position="1"/>
        <end position="123"/>
    </location>
</feature>
<proteinExistence type="inferred from homology"/>
<feature type="compositionally biased region" description="Basic and acidic residues" evidence="3">
    <location>
        <begin position="99"/>
        <end position="111"/>
    </location>
</feature>
<accession>A0A0J6WHY1</accession>
<evidence type="ECO:0000256" key="2">
    <source>
        <dbReference type="ARBA" id="ARBA00008424"/>
    </source>
</evidence>
<dbReference type="PATRIC" id="fig|1807.14.peg.573"/>
<dbReference type="PROSITE" id="PS50076">
    <property type="entry name" value="DNAJ_2"/>
    <property type="match status" value="1"/>
</dbReference>
<dbReference type="GO" id="GO:0030261">
    <property type="term" value="P:chromosome condensation"/>
    <property type="evidence" value="ECO:0007669"/>
    <property type="project" value="InterPro"/>
</dbReference>
<dbReference type="RefSeq" id="WP_110814662.1">
    <property type="nucleotide sequence ID" value="NZ_JYNU01000003.1"/>
</dbReference>
<dbReference type="Gene3D" id="1.10.287.110">
    <property type="entry name" value="DnaJ domain"/>
    <property type="match status" value="1"/>
</dbReference>